<evidence type="ECO:0000313" key="6">
    <source>
        <dbReference type="Proteomes" id="UP001597181"/>
    </source>
</evidence>
<evidence type="ECO:0000259" key="4">
    <source>
        <dbReference type="Pfam" id="PF16859"/>
    </source>
</evidence>
<gene>
    <name evidence="5" type="ORF">ACFQ3U_14945</name>
</gene>
<dbReference type="PANTHER" id="PTHR30055">
    <property type="entry name" value="HTH-TYPE TRANSCRIPTIONAL REGULATOR RUTR"/>
    <property type="match status" value="1"/>
</dbReference>
<dbReference type="EMBL" id="JBHTLY010000009">
    <property type="protein sequence ID" value="MFD1203193.1"/>
    <property type="molecule type" value="Genomic_DNA"/>
</dbReference>
<evidence type="ECO:0000256" key="1">
    <source>
        <dbReference type="ARBA" id="ARBA00023015"/>
    </source>
</evidence>
<dbReference type="Gene3D" id="1.10.10.60">
    <property type="entry name" value="Homeodomain-like"/>
    <property type="match status" value="1"/>
</dbReference>
<name>A0ABW3TUQ1_9MICO</name>
<evidence type="ECO:0000313" key="5">
    <source>
        <dbReference type="EMBL" id="MFD1203193.1"/>
    </source>
</evidence>
<dbReference type="SUPFAM" id="SSF46689">
    <property type="entry name" value="Homeodomain-like"/>
    <property type="match status" value="1"/>
</dbReference>
<evidence type="ECO:0000256" key="2">
    <source>
        <dbReference type="ARBA" id="ARBA00023125"/>
    </source>
</evidence>
<dbReference type="Pfam" id="PF16859">
    <property type="entry name" value="TetR_C_11"/>
    <property type="match status" value="1"/>
</dbReference>
<feature type="domain" description="Tetracyclin repressor-like C-terminal" evidence="4">
    <location>
        <begin position="127"/>
        <end position="206"/>
    </location>
</feature>
<dbReference type="Proteomes" id="UP001597181">
    <property type="component" value="Unassembled WGS sequence"/>
</dbReference>
<dbReference type="Gene3D" id="1.10.357.10">
    <property type="entry name" value="Tetracycline Repressor, domain 2"/>
    <property type="match status" value="1"/>
</dbReference>
<evidence type="ECO:0000256" key="3">
    <source>
        <dbReference type="ARBA" id="ARBA00023163"/>
    </source>
</evidence>
<keyword evidence="1" id="KW-0805">Transcription regulation</keyword>
<organism evidence="5 6">
    <name type="scientific">Leucobacter albus</name>
    <dbReference type="NCBI Taxonomy" id="272210"/>
    <lineage>
        <taxon>Bacteria</taxon>
        <taxon>Bacillati</taxon>
        <taxon>Actinomycetota</taxon>
        <taxon>Actinomycetes</taxon>
        <taxon>Micrococcales</taxon>
        <taxon>Microbacteriaceae</taxon>
        <taxon>Leucobacter</taxon>
    </lineage>
</organism>
<dbReference type="PANTHER" id="PTHR30055:SF148">
    <property type="entry name" value="TETR-FAMILY TRANSCRIPTIONAL REGULATOR"/>
    <property type="match status" value="1"/>
</dbReference>
<keyword evidence="3" id="KW-0804">Transcription</keyword>
<proteinExistence type="predicted"/>
<dbReference type="InterPro" id="IPR011075">
    <property type="entry name" value="TetR_C"/>
</dbReference>
<dbReference type="RefSeq" id="WP_343961539.1">
    <property type="nucleotide sequence ID" value="NZ_BAAAKZ010000012.1"/>
</dbReference>
<comment type="caution">
    <text evidence="5">The sequence shown here is derived from an EMBL/GenBank/DDBJ whole genome shotgun (WGS) entry which is preliminary data.</text>
</comment>
<keyword evidence="6" id="KW-1185">Reference proteome</keyword>
<dbReference type="InterPro" id="IPR036271">
    <property type="entry name" value="Tet_transcr_reg_TetR-rel_C_sf"/>
</dbReference>
<dbReference type="SUPFAM" id="SSF48498">
    <property type="entry name" value="Tetracyclin repressor-like, C-terminal domain"/>
    <property type="match status" value="1"/>
</dbReference>
<keyword evidence="2" id="KW-0238">DNA-binding</keyword>
<accession>A0ABW3TUQ1</accession>
<dbReference type="InterPro" id="IPR009057">
    <property type="entry name" value="Homeodomain-like_sf"/>
</dbReference>
<reference evidence="6" key="1">
    <citation type="journal article" date="2019" name="Int. J. Syst. Evol. Microbiol.">
        <title>The Global Catalogue of Microorganisms (GCM) 10K type strain sequencing project: providing services to taxonomists for standard genome sequencing and annotation.</title>
        <authorList>
            <consortium name="The Broad Institute Genomics Platform"/>
            <consortium name="The Broad Institute Genome Sequencing Center for Infectious Disease"/>
            <person name="Wu L."/>
            <person name="Ma J."/>
        </authorList>
    </citation>
    <scope>NUCLEOTIDE SEQUENCE [LARGE SCALE GENOMIC DNA]</scope>
    <source>
        <strain evidence="6">CCUG 50213</strain>
    </source>
</reference>
<protein>
    <submittedName>
        <fullName evidence="5">TetR/AcrR family transcriptional regulator</fullName>
    </submittedName>
</protein>
<sequence length="222" mass="23785">MTIAPVAAVENAAPASAASSGSAGVAVRRGPGRPRDTDLDPQIIRAVLELIDAEQEVTVSRVVERGGVSRAALYRRWPSLTSLIAAALDVGRTVPPEIPVDGDLREALFTAIIGSPTSIDASGYSEARFRQRIRLVMADRELQRAYWSSHVSRRRGPVERALGAGIARGILRADLDVEAAFDAIAGAAYYQLIVRGEPIESPAAQRRLTAAFDITWRGMLAS</sequence>
<dbReference type="InterPro" id="IPR050109">
    <property type="entry name" value="HTH-type_TetR-like_transc_reg"/>
</dbReference>